<evidence type="ECO:0000256" key="1">
    <source>
        <dbReference type="ARBA" id="ARBA00022576"/>
    </source>
</evidence>
<keyword evidence="5" id="KW-1185">Reference proteome</keyword>
<dbReference type="Pfam" id="PF01380">
    <property type="entry name" value="SIS"/>
    <property type="match status" value="2"/>
</dbReference>
<dbReference type="PROSITE" id="PS51464">
    <property type="entry name" value="SIS"/>
    <property type="match status" value="2"/>
</dbReference>
<name>A0ABS2DAD4_9SPHN</name>
<feature type="domain" description="SIS" evidence="3">
    <location>
        <begin position="204"/>
        <end position="332"/>
    </location>
</feature>
<reference evidence="4 5" key="1">
    <citation type="submission" date="2020-12" db="EMBL/GenBank/DDBJ databases">
        <title>Sphingomonas sp.</title>
        <authorList>
            <person name="Kim M.K."/>
        </authorList>
    </citation>
    <scope>NUCLEOTIDE SEQUENCE [LARGE SCALE GENOMIC DNA]</scope>
    <source>
        <strain evidence="4 5">BT552</strain>
    </source>
</reference>
<dbReference type="EMBL" id="JAFEMC010000005">
    <property type="protein sequence ID" value="MBM6577898.1"/>
    <property type="molecule type" value="Genomic_DNA"/>
</dbReference>
<dbReference type="Proteomes" id="UP000763641">
    <property type="component" value="Unassembled WGS sequence"/>
</dbReference>
<dbReference type="InterPro" id="IPR001347">
    <property type="entry name" value="SIS_dom"/>
</dbReference>
<evidence type="ECO:0000313" key="5">
    <source>
        <dbReference type="Proteomes" id="UP000763641"/>
    </source>
</evidence>
<keyword evidence="2" id="KW-0677">Repeat</keyword>
<evidence type="ECO:0000313" key="4">
    <source>
        <dbReference type="EMBL" id="MBM6577898.1"/>
    </source>
</evidence>
<comment type="caution">
    <text evidence="4">The sequence shown here is derived from an EMBL/GenBank/DDBJ whole genome shotgun (WGS) entry which is preliminary data.</text>
</comment>
<dbReference type="RefSeq" id="WP_204199997.1">
    <property type="nucleotide sequence ID" value="NZ_JAFEMC010000005.1"/>
</dbReference>
<accession>A0ABS2DAD4</accession>
<organism evidence="4 5">
    <name type="scientific">Sphingomonas longa</name>
    <dbReference type="NCBI Taxonomy" id="2778730"/>
    <lineage>
        <taxon>Bacteria</taxon>
        <taxon>Pseudomonadati</taxon>
        <taxon>Pseudomonadota</taxon>
        <taxon>Alphaproteobacteria</taxon>
        <taxon>Sphingomonadales</taxon>
        <taxon>Sphingomonadaceae</taxon>
        <taxon>Sphingomonas</taxon>
    </lineage>
</organism>
<dbReference type="CDD" id="cd05009">
    <property type="entry name" value="SIS_GlmS_GlmD_2"/>
    <property type="match status" value="1"/>
</dbReference>
<evidence type="ECO:0000256" key="2">
    <source>
        <dbReference type="ARBA" id="ARBA00022737"/>
    </source>
</evidence>
<dbReference type="InterPro" id="IPR035490">
    <property type="entry name" value="GlmS/FrlB_SIS"/>
</dbReference>
<dbReference type="SUPFAM" id="SSF53697">
    <property type="entry name" value="SIS domain"/>
    <property type="match status" value="1"/>
</dbReference>
<sequence>MITDAPRTPATTTLMRSETLEAPARVAEMIARNAAAFAELGGRLRAEAPDVVVTCARGSSDHAATFGKYLIETMVGVPVASAAPSVVSLFEASVTTRRALCIAISQSGRSPDLLATVAAHADAGAHVAALVNDEGSPLAECADTLLPLCAGPERSVAATKSCIAAMAGLAGLVAAWSGDARLAAAVETLPEALAQAVRQDWSAAIEPLSGVTQMFVLGRGYGFGVAQECALKLKETCAIQAEPFSAAEVRHGPMAIVRNGFPLLALATSDAAGADVVKAAGEFEARGAAVLLARAGGPSLLPAAAAHPAIEPILFLASFYGLAEQLARRRGLDPDEPPFLSKVTRTL</sequence>
<proteinExistence type="predicted"/>
<dbReference type="Gene3D" id="3.40.50.10490">
    <property type="entry name" value="Glucose-6-phosphate isomerase like protein, domain 1"/>
    <property type="match status" value="2"/>
</dbReference>
<dbReference type="PANTHER" id="PTHR10937:SF8">
    <property type="entry name" value="AMINOTRANSFERASE-RELATED"/>
    <property type="match status" value="1"/>
</dbReference>
<gene>
    <name evidence="4" type="ORF">ILT43_16065</name>
</gene>
<evidence type="ECO:0000259" key="3">
    <source>
        <dbReference type="PROSITE" id="PS51464"/>
    </source>
</evidence>
<dbReference type="InterPro" id="IPR035466">
    <property type="entry name" value="GlmS/AgaS_SIS"/>
</dbReference>
<keyword evidence="1" id="KW-0032">Aminotransferase</keyword>
<dbReference type="InterPro" id="IPR046348">
    <property type="entry name" value="SIS_dom_sf"/>
</dbReference>
<dbReference type="PANTHER" id="PTHR10937">
    <property type="entry name" value="GLUCOSAMINE--FRUCTOSE-6-PHOSPHATE AMINOTRANSFERASE, ISOMERIZING"/>
    <property type="match status" value="1"/>
</dbReference>
<protein>
    <submittedName>
        <fullName evidence="4">SIS domain-containing protein</fullName>
    </submittedName>
</protein>
<keyword evidence="1" id="KW-0808">Transferase</keyword>
<feature type="domain" description="SIS" evidence="3">
    <location>
        <begin position="40"/>
        <end position="188"/>
    </location>
</feature>
<dbReference type="CDD" id="cd05008">
    <property type="entry name" value="SIS_GlmS_GlmD_1"/>
    <property type="match status" value="1"/>
</dbReference>